<dbReference type="InterPro" id="IPR006311">
    <property type="entry name" value="TAT_signal"/>
</dbReference>
<evidence type="ECO:0000313" key="1">
    <source>
        <dbReference type="EMBL" id="SEW01941.1"/>
    </source>
</evidence>
<organism evidence="1 2">
    <name type="scientific">Natrinema salifodinae</name>
    <dbReference type="NCBI Taxonomy" id="1202768"/>
    <lineage>
        <taxon>Archaea</taxon>
        <taxon>Methanobacteriati</taxon>
        <taxon>Methanobacteriota</taxon>
        <taxon>Stenosarchaea group</taxon>
        <taxon>Halobacteria</taxon>
        <taxon>Halobacteriales</taxon>
        <taxon>Natrialbaceae</taxon>
        <taxon>Natrinema</taxon>
    </lineage>
</organism>
<proteinExistence type="predicted"/>
<dbReference type="SUPFAM" id="SSF50939">
    <property type="entry name" value="Sialidases"/>
    <property type="match status" value="1"/>
</dbReference>
<dbReference type="Proteomes" id="UP000183275">
    <property type="component" value="Unassembled WGS sequence"/>
</dbReference>
<keyword evidence="2" id="KW-1185">Reference proteome</keyword>
<evidence type="ECO:0008006" key="3">
    <source>
        <dbReference type="Google" id="ProtNLM"/>
    </source>
</evidence>
<dbReference type="EMBL" id="FOIS01000002">
    <property type="protein sequence ID" value="SEW01941.1"/>
    <property type="molecule type" value="Genomic_DNA"/>
</dbReference>
<dbReference type="STRING" id="1202768.SAMN05216285_1842"/>
<name>A0A1I0NKF9_9EURY</name>
<reference evidence="2" key="1">
    <citation type="submission" date="2016-10" db="EMBL/GenBank/DDBJ databases">
        <authorList>
            <person name="Varghese N."/>
        </authorList>
    </citation>
    <scope>NUCLEOTIDE SEQUENCE [LARGE SCALE GENOMIC DNA]</scope>
    <source>
        <strain evidence="2">CGMCC 1.12284</strain>
    </source>
</reference>
<dbReference type="AlphaFoldDB" id="A0A1I0NKF9"/>
<dbReference type="OrthoDB" id="320255at2157"/>
<protein>
    <recommendedName>
        <fullName evidence="3">Photosynthesis system II assembly factor Ycf48/Hcf136-like domain-containing protein</fullName>
    </recommendedName>
</protein>
<gene>
    <name evidence="1" type="ORF">SAMN05216285_1842</name>
</gene>
<dbReference type="InterPro" id="IPR036278">
    <property type="entry name" value="Sialidase_sf"/>
</dbReference>
<evidence type="ECO:0000313" key="2">
    <source>
        <dbReference type="Proteomes" id="UP000183275"/>
    </source>
</evidence>
<sequence>MLDRTRSRSHSRPRHTRRAVLAAAGAAVGSLSLAGCLEDDVDGEWVRADVPTDATLYDVVPTADGAYAVGEDGVVLARDGGDWTVRLENGVGDAGDGLRSAAVTSNGRALWVAGDSGALGLYDVVADHVADFSAPNGKTTSWTSVAAAGLAGDERLTVINSSGELLRGRRDGADVSWGDVTEPGTGSSVTDVALTPLAYGYVVDTDGGVFESRDGGVAWSRIGIDGAAVDFEAVAATDSGHVSVAGGNGVVYRYNGVAWSRTTVGEQPIAALARDRDDALAVSTSGTIYERSYDGWTELAGLRPGNELLAVALGTARTPQLVVGESGIVYERRYDDS</sequence>
<accession>A0A1I0NKF9</accession>
<dbReference type="eggNOG" id="arCOG09128">
    <property type="taxonomic scope" value="Archaea"/>
</dbReference>
<dbReference type="PROSITE" id="PS51318">
    <property type="entry name" value="TAT"/>
    <property type="match status" value="1"/>
</dbReference>
<dbReference type="RefSeq" id="WP_049988995.1">
    <property type="nucleotide sequence ID" value="NZ_FOIS01000002.1"/>
</dbReference>